<evidence type="ECO:0000256" key="5">
    <source>
        <dbReference type="ARBA" id="ARBA00023136"/>
    </source>
</evidence>
<evidence type="ECO:0000256" key="1">
    <source>
        <dbReference type="ARBA" id="ARBA00004167"/>
    </source>
</evidence>
<dbReference type="GO" id="GO:0015628">
    <property type="term" value="P:protein secretion by the type II secretion system"/>
    <property type="evidence" value="ECO:0007669"/>
    <property type="project" value="InterPro"/>
</dbReference>
<keyword evidence="3 6" id="KW-0812">Transmembrane</keyword>
<dbReference type="PANTHER" id="PTHR30093">
    <property type="entry name" value="GENERAL SECRETION PATHWAY PROTEIN G"/>
    <property type="match status" value="1"/>
</dbReference>
<evidence type="ECO:0000256" key="6">
    <source>
        <dbReference type="SAM" id="Phobius"/>
    </source>
</evidence>
<proteinExistence type="predicted"/>
<dbReference type="PRINTS" id="PR00813">
    <property type="entry name" value="BCTERIALGSPG"/>
</dbReference>
<organism evidence="7">
    <name type="scientific">marine sediment metagenome</name>
    <dbReference type="NCBI Taxonomy" id="412755"/>
    <lineage>
        <taxon>unclassified sequences</taxon>
        <taxon>metagenomes</taxon>
        <taxon>ecological metagenomes</taxon>
    </lineage>
</organism>
<keyword evidence="5 6" id="KW-0472">Membrane</keyword>
<accession>A0A0F9FC83</accession>
<dbReference type="SUPFAM" id="SSF54523">
    <property type="entry name" value="Pili subunits"/>
    <property type="match status" value="1"/>
</dbReference>
<dbReference type="Gene3D" id="3.30.700.10">
    <property type="entry name" value="Glycoprotein, Type 4 Pilin"/>
    <property type="match status" value="1"/>
</dbReference>
<dbReference type="EMBL" id="LAZR01024165">
    <property type="protein sequence ID" value="KKL76076.1"/>
    <property type="molecule type" value="Genomic_DNA"/>
</dbReference>
<evidence type="ECO:0000256" key="2">
    <source>
        <dbReference type="ARBA" id="ARBA00022481"/>
    </source>
</evidence>
<sequence length="176" mass="19513">MCIFLKKSVKINHIINEKNIRIVRAKKGFTLIELLVVIAIIGVFASVAFVTLGPARKRARDSKRRADFKQINTAMEVCYNDNNCGNGAEKYIDTTQGANTLTSIGNFVSSLPLDPLDVVPYQYTWTEGTVAYHCLYVKSESLLDTWFCSSNRGVFSKTAPAYTPLNADCCGVDITQ</sequence>
<evidence type="ECO:0008006" key="8">
    <source>
        <dbReference type="Google" id="ProtNLM"/>
    </source>
</evidence>
<reference evidence="7" key="1">
    <citation type="journal article" date="2015" name="Nature">
        <title>Complex archaea that bridge the gap between prokaryotes and eukaryotes.</title>
        <authorList>
            <person name="Spang A."/>
            <person name="Saw J.H."/>
            <person name="Jorgensen S.L."/>
            <person name="Zaremba-Niedzwiedzka K."/>
            <person name="Martijn J."/>
            <person name="Lind A.E."/>
            <person name="van Eijk R."/>
            <person name="Schleper C."/>
            <person name="Guy L."/>
            <person name="Ettema T.J."/>
        </authorList>
    </citation>
    <scope>NUCLEOTIDE SEQUENCE</scope>
</reference>
<comment type="caution">
    <text evidence="7">The sequence shown here is derived from an EMBL/GenBank/DDBJ whole genome shotgun (WGS) entry which is preliminary data.</text>
</comment>
<dbReference type="InterPro" id="IPR045584">
    <property type="entry name" value="Pilin-like"/>
</dbReference>
<protein>
    <recommendedName>
        <fullName evidence="8">Type II secretion system protein GspG C-terminal domain-containing protein</fullName>
    </recommendedName>
</protein>
<evidence type="ECO:0000256" key="3">
    <source>
        <dbReference type="ARBA" id="ARBA00022692"/>
    </source>
</evidence>
<comment type="subcellular location">
    <subcellularLocation>
        <location evidence="1">Membrane</location>
        <topology evidence="1">Single-pass membrane protein</topology>
    </subcellularLocation>
</comment>
<dbReference type="Pfam" id="PF07963">
    <property type="entry name" value="N_methyl"/>
    <property type="match status" value="1"/>
</dbReference>
<keyword evidence="2" id="KW-0488">Methylation</keyword>
<dbReference type="InterPro" id="IPR000983">
    <property type="entry name" value="Bac_GSPG_pilin"/>
</dbReference>
<dbReference type="PANTHER" id="PTHR30093:SF44">
    <property type="entry name" value="TYPE II SECRETION SYSTEM CORE PROTEIN G"/>
    <property type="match status" value="1"/>
</dbReference>
<evidence type="ECO:0000313" key="7">
    <source>
        <dbReference type="EMBL" id="KKL76076.1"/>
    </source>
</evidence>
<dbReference type="NCBIfam" id="TIGR02532">
    <property type="entry name" value="IV_pilin_GFxxxE"/>
    <property type="match status" value="1"/>
</dbReference>
<evidence type="ECO:0000256" key="4">
    <source>
        <dbReference type="ARBA" id="ARBA00022989"/>
    </source>
</evidence>
<dbReference type="InterPro" id="IPR012902">
    <property type="entry name" value="N_methyl_site"/>
</dbReference>
<feature type="transmembrane region" description="Helical" evidence="6">
    <location>
        <begin position="34"/>
        <end position="55"/>
    </location>
</feature>
<dbReference type="GO" id="GO:0016020">
    <property type="term" value="C:membrane"/>
    <property type="evidence" value="ECO:0007669"/>
    <property type="project" value="UniProtKB-SubCell"/>
</dbReference>
<dbReference type="GO" id="GO:0015627">
    <property type="term" value="C:type II protein secretion system complex"/>
    <property type="evidence" value="ECO:0007669"/>
    <property type="project" value="InterPro"/>
</dbReference>
<dbReference type="AlphaFoldDB" id="A0A0F9FC83"/>
<gene>
    <name evidence="7" type="ORF">LCGC14_2048510</name>
</gene>
<keyword evidence="4 6" id="KW-1133">Transmembrane helix</keyword>
<dbReference type="PROSITE" id="PS00409">
    <property type="entry name" value="PROKAR_NTER_METHYL"/>
    <property type="match status" value="1"/>
</dbReference>
<name>A0A0F9FC83_9ZZZZ</name>